<dbReference type="Proteomes" id="UP000594261">
    <property type="component" value="Chromosome 1"/>
</dbReference>
<dbReference type="PROSITE" id="PS50297">
    <property type="entry name" value="ANK_REP_REGION"/>
    <property type="match status" value="1"/>
</dbReference>
<feature type="transmembrane region" description="Helical" evidence="2">
    <location>
        <begin position="386"/>
        <end position="408"/>
    </location>
</feature>
<feature type="domain" description="PGG" evidence="3">
    <location>
        <begin position="281"/>
        <end position="380"/>
    </location>
</feature>
<dbReference type="Pfam" id="PF12796">
    <property type="entry name" value="Ank_2"/>
    <property type="match status" value="2"/>
</dbReference>
<dbReference type="PROSITE" id="PS50088">
    <property type="entry name" value="ANK_REPEAT"/>
    <property type="match status" value="1"/>
</dbReference>
<dbReference type="Pfam" id="PF13962">
    <property type="entry name" value="PGG"/>
    <property type="match status" value="1"/>
</dbReference>
<proteinExistence type="predicted"/>
<keyword evidence="2" id="KW-1133">Transmembrane helix</keyword>
<evidence type="ECO:0000259" key="3">
    <source>
        <dbReference type="Pfam" id="PF13962"/>
    </source>
</evidence>
<reference evidence="4" key="2">
    <citation type="submission" date="2021-01" db="UniProtKB">
        <authorList>
            <consortium name="EnsemblPlants"/>
        </authorList>
    </citation>
    <scope>IDENTIFICATION</scope>
</reference>
<evidence type="ECO:0000256" key="1">
    <source>
        <dbReference type="PROSITE-ProRule" id="PRU00023"/>
    </source>
</evidence>
<dbReference type="PANTHER" id="PTHR24128">
    <property type="entry name" value="HOMEOBOX PROTEIN WARIAI"/>
    <property type="match status" value="1"/>
</dbReference>
<name>A0A7N2KLJ1_QUELO</name>
<feature type="transmembrane region" description="Helical" evidence="2">
    <location>
        <begin position="414"/>
        <end position="432"/>
    </location>
</feature>
<sequence>MDERIQRLNGIAQEGDINSFYDIIQEDVKLLEHIDEFPFVDTPLHISACAGHFPFSLEMMILKPSFVSKRNLDGYAPIYLALLNGRTEMVCQLLQHNADLVRVKGRECMTPLHYAAIKNGNLALLEKFLSVCPDSITDVTTQNETALHIALKYNNLEAFKFLVGWLLRKWPYWRKILELKDVEGKTMGLFAVSHLLALGRRFVNIEKNLGAKTALDILDEQRRRRIDNSEMRDILDRAGALTASSLPTVTSSHEHYLRLPGSCERKKIIFIGNQVRKRISDEKRNALLVVAALLVTVTYQAILSPPGGLWQDNLFKPNTTTAARSPPSLARVFLRKSNSNITEPHRAGSAIAKETALFGAFVGFNSLIFFTSIAVMVFLVPPSEIIGWILAVVSVYLCICYFNSLMIITQAPDWSVYIDIIFPLIVYIVNKLRVALSLHSKG</sequence>
<keyword evidence="2" id="KW-0812">Transmembrane</keyword>
<dbReference type="Gramene" id="QL01p009318:mrna">
    <property type="protein sequence ID" value="QL01p009318:mrna"/>
    <property type="gene ID" value="QL01p009318"/>
</dbReference>
<protein>
    <recommendedName>
        <fullName evidence="3">PGG domain-containing protein</fullName>
    </recommendedName>
</protein>
<accession>A0A7N2KLJ1</accession>
<dbReference type="InterPro" id="IPR036770">
    <property type="entry name" value="Ankyrin_rpt-contain_sf"/>
</dbReference>
<dbReference type="AlphaFoldDB" id="A0A7N2KLJ1"/>
<dbReference type="OMA" id="SCPECIQ"/>
<dbReference type="SMART" id="SM00248">
    <property type="entry name" value="ANK"/>
    <property type="match status" value="4"/>
</dbReference>
<keyword evidence="5" id="KW-1185">Reference proteome</keyword>
<dbReference type="SUPFAM" id="SSF48403">
    <property type="entry name" value="Ankyrin repeat"/>
    <property type="match status" value="1"/>
</dbReference>
<dbReference type="EnsemblPlants" id="QL01p009318:mrna">
    <property type="protein sequence ID" value="QL01p009318:mrna"/>
    <property type="gene ID" value="QL01p009318"/>
</dbReference>
<dbReference type="InterPro" id="IPR026961">
    <property type="entry name" value="PGG_dom"/>
</dbReference>
<feature type="transmembrane region" description="Helical" evidence="2">
    <location>
        <begin position="286"/>
        <end position="303"/>
    </location>
</feature>
<evidence type="ECO:0000313" key="4">
    <source>
        <dbReference type="EnsemblPlants" id="QL01p009318:mrna"/>
    </source>
</evidence>
<evidence type="ECO:0000313" key="5">
    <source>
        <dbReference type="Proteomes" id="UP000594261"/>
    </source>
</evidence>
<dbReference type="InParanoid" id="A0A7N2KLJ1"/>
<keyword evidence="1" id="KW-0040">ANK repeat</keyword>
<dbReference type="EMBL" id="LRBV02000001">
    <property type="status" value="NOT_ANNOTATED_CDS"/>
    <property type="molecule type" value="Genomic_DNA"/>
</dbReference>
<keyword evidence="2" id="KW-0472">Membrane</keyword>
<evidence type="ECO:0000256" key="2">
    <source>
        <dbReference type="SAM" id="Phobius"/>
    </source>
</evidence>
<organism evidence="4 5">
    <name type="scientific">Quercus lobata</name>
    <name type="common">Valley oak</name>
    <dbReference type="NCBI Taxonomy" id="97700"/>
    <lineage>
        <taxon>Eukaryota</taxon>
        <taxon>Viridiplantae</taxon>
        <taxon>Streptophyta</taxon>
        <taxon>Embryophyta</taxon>
        <taxon>Tracheophyta</taxon>
        <taxon>Spermatophyta</taxon>
        <taxon>Magnoliopsida</taxon>
        <taxon>eudicotyledons</taxon>
        <taxon>Gunneridae</taxon>
        <taxon>Pentapetalae</taxon>
        <taxon>rosids</taxon>
        <taxon>fabids</taxon>
        <taxon>Fagales</taxon>
        <taxon>Fagaceae</taxon>
        <taxon>Quercus</taxon>
    </lineage>
</organism>
<reference evidence="4 5" key="1">
    <citation type="journal article" date="2016" name="G3 (Bethesda)">
        <title>First Draft Assembly and Annotation of the Genome of a California Endemic Oak Quercus lobata Nee (Fagaceae).</title>
        <authorList>
            <person name="Sork V.L."/>
            <person name="Fitz-Gibbon S.T."/>
            <person name="Puiu D."/>
            <person name="Crepeau M."/>
            <person name="Gugger P.F."/>
            <person name="Sherman R."/>
            <person name="Stevens K."/>
            <person name="Langley C.H."/>
            <person name="Pellegrini M."/>
            <person name="Salzberg S.L."/>
        </authorList>
    </citation>
    <scope>NUCLEOTIDE SEQUENCE [LARGE SCALE GENOMIC DNA]</scope>
    <source>
        <strain evidence="4 5">cv. SW786</strain>
    </source>
</reference>
<feature type="transmembrane region" description="Helical" evidence="2">
    <location>
        <begin position="356"/>
        <end position="379"/>
    </location>
</feature>
<dbReference type="Gene3D" id="1.25.40.20">
    <property type="entry name" value="Ankyrin repeat-containing domain"/>
    <property type="match status" value="1"/>
</dbReference>
<dbReference type="PANTHER" id="PTHR24128:SF24">
    <property type="entry name" value="ANKYRIN REPEAT PROTEIN"/>
    <property type="match status" value="1"/>
</dbReference>
<dbReference type="InterPro" id="IPR002110">
    <property type="entry name" value="Ankyrin_rpt"/>
</dbReference>
<feature type="repeat" description="ANK" evidence="1">
    <location>
        <begin position="73"/>
        <end position="100"/>
    </location>
</feature>
<dbReference type="FunCoup" id="A0A7N2KLJ1">
    <property type="interactions" value="99"/>
</dbReference>